<evidence type="ECO:0000256" key="7">
    <source>
        <dbReference type="ARBA" id="ARBA00023286"/>
    </source>
</evidence>
<keyword evidence="7" id="KW-0407">Ion channel</keyword>
<feature type="transmembrane region" description="Helical" evidence="8">
    <location>
        <begin position="749"/>
        <end position="767"/>
    </location>
</feature>
<feature type="domain" description="Cyclic nucleotide-binding" evidence="9">
    <location>
        <begin position="1362"/>
        <end position="1457"/>
    </location>
</feature>
<keyword evidence="5" id="KW-0406">Ion transport</keyword>
<feature type="transmembrane region" description="Helical" evidence="8">
    <location>
        <begin position="1729"/>
        <end position="1748"/>
    </location>
</feature>
<dbReference type="SUPFAM" id="SSF51206">
    <property type="entry name" value="cAMP-binding domain-like"/>
    <property type="match status" value="4"/>
</dbReference>
<dbReference type="InterPro" id="IPR050866">
    <property type="entry name" value="CNG_cation_channel"/>
</dbReference>
<evidence type="ECO:0000256" key="8">
    <source>
        <dbReference type="SAM" id="Phobius"/>
    </source>
</evidence>
<dbReference type="PANTHER" id="PTHR45638:SF19">
    <property type="entry name" value="CYCLIC NUCLEOTIDE-BINDING DOMAIN-CONTAINING PROTEIN"/>
    <property type="match status" value="1"/>
</dbReference>
<dbReference type="GO" id="GO:0005221">
    <property type="term" value="F:intracellularly cyclic nucleotide-activated monoatomic cation channel activity"/>
    <property type="evidence" value="ECO:0007669"/>
    <property type="project" value="InterPro"/>
</dbReference>
<feature type="transmembrane region" description="Helical" evidence="8">
    <location>
        <begin position="1263"/>
        <end position="1285"/>
    </location>
</feature>
<organism evidence="10 11">
    <name type="scientific">Psylliodes chrysocephalus</name>
    <dbReference type="NCBI Taxonomy" id="3402493"/>
    <lineage>
        <taxon>Eukaryota</taxon>
        <taxon>Metazoa</taxon>
        <taxon>Ecdysozoa</taxon>
        <taxon>Arthropoda</taxon>
        <taxon>Hexapoda</taxon>
        <taxon>Insecta</taxon>
        <taxon>Pterygota</taxon>
        <taxon>Neoptera</taxon>
        <taxon>Endopterygota</taxon>
        <taxon>Coleoptera</taxon>
        <taxon>Polyphaga</taxon>
        <taxon>Cucujiformia</taxon>
        <taxon>Chrysomeloidea</taxon>
        <taxon>Chrysomelidae</taxon>
        <taxon>Galerucinae</taxon>
        <taxon>Alticini</taxon>
        <taxon>Psylliodes</taxon>
    </lineage>
</organism>
<accession>A0A9P0CXB6</accession>
<feature type="transmembrane region" description="Helical" evidence="8">
    <location>
        <begin position="674"/>
        <end position="698"/>
    </location>
</feature>
<dbReference type="Pfam" id="PF00027">
    <property type="entry name" value="cNMP_binding"/>
    <property type="match status" value="3"/>
</dbReference>
<dbReference type="Proteomes" id="UP001153636">
    <property type="component" value="Chromosome 3"/>
</dbReference>
<dbReference type="Gene3D" id="1.10.287.70">
    <property type="match status" value="4"/>
</dbReference>
<evidence type="ECO:0000256" key="4">
    <source>
        <dbReference type="ARBA" id="ARBA00022989"/>
    </source>
</evidence>
<dbReference type="GO" id="GO:0044877">
    <property type="term" value="F:protein-containing complex binding"/>
    <property type="evidence" value="ECO:0007669"/>
    <property type="project" value="TreeGrafter"/>
</dbReference>
<dbReference type="InterPro" id="IPR005821">
    <property type="entry name" value="Ion_trans_dom"/>
</dbReference>
<feature type="transmembrane region" description="Helical" evidence="8">
    <location>
        <begin position="32"/>
        <end position="55"/>
    </location>
</feature>
<evidence type="ECO:0000256" key="6">
    <source>
        <dbReference type="ARBA" id="ARBA00023136"/>
    </source>
</evidence>
<feature type="transmembrane region" description="Helical" evidence="8">
    <location>
        <begin position="75"/>
        <end position="93"/>
    </location>
</feature>
<feature type="domain" description="Cyclic nucleotide-binding" evidence="9">
    <location>
        <begin position="348"/>
        <end position="466"/>
    </location>
</feature>
<evidence type="ECO:0000313" key="10">
    <source>
        <dbReference type="EMBL" id="CAH1108203.1"/>
    </source>
</evidence>
<feature type="transmembrane region" description="Helical" evidence="8">
    <location>
        <begin position="246"/>
        <end position="272"/>
    </location>
</feature>
<keyword evidence="2" id="KW-0813">Transport</keyword>
<feature type="transmembrane region" description="Helical" evidence="8">
    <location>
        <begin position="1231"/>
        <end position="1251"/>
    </location>
</feature>
<keyword evidence="6 8" id="KW-0472">Membrane</keyword>
<feature type="transmembrane region" description="Helical" evidence="8">
    <location>
        <begin position="1754"/>
        <end position="1780"/>
    </location>
</feature>
<keyword evidence="7" id="KW-1071">Ligand-gated ion channel</keyword>
<dbReference type="InterPro" id="IPR014710">
    <property type="entry name" value="RmlC-like_jellyroll"/>
</dbReference>
<evidence type="ECO:0000256" key="1">
    <source>
        <dbReference type="ARBA" id="ARBA00004141"/>
    </source>
</evidence>
<comment type="subcellular location">
    <subcellularLocation>
        <location evidence="1">Membrane</location>
        <topology evidence="1">Multi-pass membrane protein</topology>
    </subcellularLocation>
</comment>
<feature type="domain" description="Cyclic nucleotide-binding" evidence="9">
    <location>
        <begin position="1858"/>
        <end position="1927"/>
    </location>
</feature>
<dbReference type="EMBL" id="OV651815">
    <property type="protein sequence ID" value="CAH1108203.1"/>
    <property type="molecule type" value="Genomic_DNA"/>
</dbReference>
<feature type="transmembrane region" description="Helical" evidence="8">
    <location>
        <begin position="1539"/>
        <end position="1562"/>
    </location>
</feature>
<keyword evidence="3 8" id="KW-0812">Transmembrane</keyword>
<evidence type="ECO:0000256" key="2">
    <source>
        <dbReference type="ARBA" id="ARBA00022448"/>
    </source>
</evidence>
<sequence length="1988" mass="233989">MHSTSNCLKDTKSSDLCSLVISIPSRTKWNQFGCILLGLPNYLLWNVLILVTAVLNYIFVTTDLSFSQENYENFLHFYIFFDILYLLNLLILVLHKTFAWTTPTLLPKIDNSLITIVIDFLSLVPQILLLVPLADRSFSFFIPLLRVSSMLRLRHLNFFWKILRRLPDNRWKWFAAQYATMFCLCVHTINCIWRLIENDEDCKLYESTPIPINNSTDWYLYHVYYTIQIFLNIGFGDSFPKNFNELYLISAMLLMGQAMTVWLVCHITCFLIHRDYHKLYISNKIKDAIKYIEDMNESSEKLKISQYYSIKEHNNFKYIDSLIDILPFSLKQDIFYDLNCGLLRRSLILKELPVSILKRLSLAMKTVILASGESIYFQYAVKTCMVCVEDGILEVLNDEDQESPLIFFRNGTVLGEIALFFNIPSKATVRAGKNTELRILEKRDFLDIMHRFPEHLKNLQTILNKRLSSANKPRKTIQKFCLPSLRRLKVKLSNIFVTGETEFDLDEEHYELYKLYGERDKLAYVVDNGNGLFNYWKVMSDVGQILFCILYPYYAVFEKNIPEYLNCFGICTDISCFFDVVFQTTTSIKVEGKVVRTVTKIVDQKLNDWKFNMDVFSLFPIEVWSFLFENTTLEKRFFDLFKLNRLLRLHRMPNLLNMLTDEINLSMSWNILNIFVYCTLCTYYSACFLYLNACFGVICNDFSWFYLIPREIYAIEDAKSALIDSIYFTITSTFYTGVGDILPKSPSDYWILTILILLFLIFKSYWIGQITSFAFLKAMCSGFLETTYYMNYLTEVYRIPNHFKNNIYRFFQIDQYFYREKSKLFIQETVPNSMESLVQISRSKDVWRKIPFFKKADSYFLALIENSVRFWTLPRNEIVYSHGDPTRRMFVIKKGYCDIYDVENAFEKTLGPGSELGILEMIYCLSKKHTVVTKTDCVLFYLDYFVLDNILKLFPKEFSTLESVMFQKELLEYVAGLELTEDTYENIDTKDPTDKEEKDFINISKNWPHYCDIYRQRLSVFWIFGLFLLPVAVYPESFALKTWCIIRACFIFLQTVIHVILTLTPPFAEDLSWIAWVCQGTLYLDMYVSLHIGYYEQGGTLKVHPFYTARNYLTHGFLLDLIAAVPWQYFVVEPDNLAFHFNYCFWDLVKLVQFYKVIKCINYFEETYFELTNILNVLKCLSFTVLSANILTSVCLVYIYQELNVTSNGLESKKDFSRADWMLKKTDLIEMYITSLFTIIDWFTSTGIVSFRPMQIATKMAAIFTTLFGFFVFTLLTSIISKLMLADAEETINFRDNISQLFKFLDRNNINSNLKQKILGHFTLIWDRTKGFDIDSKAYTDNYFRDKLLINYHEELFYGVPLLYHFDTSYMKLVLSQIQIRHYQKGEVIVNYKDVLSDIYIVSSGQVEIFNKTNEPLCLLGPAAVFGNLRKNVHGLSKVYVTARRNVEIWLLNTQSFFNTVKYYPLIVQELENLLKGKPAYLAPVVTSNFFIFSRTKGILDDLESDEEEIDKKASSTTCNDNKSPNKWTKFTLKPDHTIFIVLDFLTFTSSLINIFLIPFVFVTQEDHYLCYLYLCLEPVYYIRIFFKLHQSYTNLYGNVIKSHRKLCKKYLNTPGQCVWDIVPNLPVTLICFCFGHEEQFFSYTCLRMFHLLRFYYVVEYFQKNINRLWRKNWWYFVKIVIYYMILIHILACIWFMIACPFNKCITGTWISQFSKEISKEQATHKMILSYYYVLTLVTTTGIGDISSTSNLEVIFTLIVILGGKIVISVIIGTVLKAFYICEKRHLKFHSQAKLLKKYLKDKNISDYLLGRTSLYLENLWIYQEATLDPSILHSLSYPLYQDLMSTLYGNQLGETFLFKGIDSSLLHQICTKIKRTVYFKDDYIVKSGDVSTTMYFINTGKVLVLTKHPQLTETKHIVLEPMDLFGVCQGLNLEECHNFYYRSATAMVEILSLKYEDWFYLLDFFPRDKLQMFVRVNKEYKKIKDEN</sequence>
<keyword evidence="4 8" id="KW-1133">Transmembrane helix</keyword>
<name>A0A9P0CXB6_9CUCU</name>
<dbReference type="InterPro" id="IPR000595">
    <property type="entry name" value="cNMP-bd_dom"/>
</dbReference>
<evidence type="ECO:0000313" key="11">
    <source>
        <dbReference type="Proteomes" id="UP001153636"/>
    </source>
</evidence>
<dbReference type="InterPro" id="IPR018490">
    <property type="entry name" value="cNMP-bd_dom_sf"/>
</dbReference>
<feature type="domain" description="Cyclic nucleotide-binding" evidence="9">
    <location>
        <begin position="852"/>
        <end position="951"/>
    </location>
</feature>
<dbReference type="Gene3D" id="2.60.120.10">
    <property type="entry name" value="Jelly Rolls"/>
    <property type="match status" value="4"/>
</dbReference>
<feature type="transmembrane region" description="Helical" evidence="8">
    <location>
        <begin position="113"/>
        <end position="131"/>
    </location>
</feature>
<dbReference type="CDD" id="cd00038">
    <property type="entry name" value="CAP_ED"/>
    <property type="match status" value="4"/>
</dbReference>
<feature type="transmembrane region" description="Helical" evidence="8">
    <location>
        <begin position="1674"/>
        <end position="1698"/>
    </location>
</feature>
<gene>
    <name evidence="10" type="ORF">PSYICH_LOCUS8934</name>
</gene>
<feature type="transmembrane region" description="Helical" evidence="8">
    <location>
        <begin position="174"/>
        <end position="196"/>
    </location>
</feature>
<feature type="transmembrane region" description="Helical" evidence="8">
    <location>
        <begin position="1569"/>
        <end position="1587"/>
    </location>
</feature>
<dbReference type="Pfam" id="PF00520">
    <property type="entry name" value="Ion_trans"/>
    <property type="match status" value="1"/>
</dbReference>
<evidence type="ECO:0000259" key="9">
    <source>
        <dbReference type="PROSITE" id="PS50042"/>
    </source>
</evidence>
<dbReference type="PROSITE" id="PS50042">
    <property type="entry name" value="CNMP_BINDING_3"/>
    <property type="match status" value="4"/>
</dbReference>
<feature type="transmembrane region" description="Helical" evidence="8">
    <location>
        <begin position="1018"/>
        <end position="1034"/>
    </location>
</feature>
<reference evidence="10" key="1">
    <citation type="submission" date="2022-01" db="EMBL/GenBank/DDBJ databases">
        <authorList>
            <person name="King R."/>
        </authorList>
    </citation>
    <scope>NUCLEOTIDE SEQUENCE</scope>
</reference>
<evidence type="ECO:0000256" key="5">
    <source>
        <dbReference type="ARBA" id="ARBA00023065"/>
    </source>
</evidence>
<dbReference type="OrthoDB" id="415460at2759"/>
<dbReference type="GO" id="GO:0005249">
    <property type="term" value="F:voltage-gated potassium channel activity"/>
    <property type="evidence" value="ECO:0007669"/>
    <property type="project" value="TreeGrafter"/>
</dbReference>
<feature type="transmembrane region" description="Helical" evidence="8">
    <location>
        <begin position="1180"/>
        <end position="1200"/>
    </location>
</feature>
<protein>
    <recommendedName>
        <fullName evidence="9">Cyclic nucleotide-binding domain-containing protein</fullName>
    </recommendedName>
</protein>
<dbReference type="SUPFAM" id="SSF81324">
    <property type="entry name" value="Voltage-gated potassium channels"/>
    <property type="match status" value="4"/>
</dbReference>
<dbReference type="PANTHER" id="PTHR45638">
    <property type="entry name" value="CYCLIC NUCLEOTIDE-GATED CATION CHANNEL SUBUNIT A"/>
    <property type="match status" value="1"/>
</dbReference>
<dbReference type="SMART" id="SM00100">
    <property type="entry name" value="cNMP"/>
    <property type="match status" value="4"/>
</dbReference>
<evidence type="ECO:0000256" key="3">
    <source>
        <dbReference type="ARBA" id="ARBA00022692"/>
    </source>
</evidence>
<keyword evidence="11" id="KW-1185">Reference proteome</keyword>
<proteinExistence type="predicted"/>